<protein>
    <submittedName>
        <fullName evidence="8">YicC/YloC family endoribonuclease</fullName>
        <ecNumber evidence="8">3.1.-.-</ecNumber>
    </submittedName>
</protein>
<evidence type="ECO:0000313" key="8">
    <source>
        <dbReference type="EMBL" id="MFD0950621.1"/>
    </source>
</evidence>
<reference evidence="9" key="1">
    <citation type="journal article" date="2019" name="Int. J. Syst. Evol. Microbiol.">
        <title>The Global Catalogue of Microorganisms (GCM) 10K type strain sequencing project: providing services to taxonomists for standard genome sequencing and annotation.</title>
        <authorList>
            <consortium name="The Broad Institute Genomics Platform"/>
            <consortium name="The Broad Institute Genome Sequencing Center for Infectious Disease"/>
            <person name="Wu L."/>
            <person name="Ma J."/>
        </authorList>
    </citation>
    <scope>NUCLEOTIDE SEQUENCE [LARGE SCALE GENOMIC DNA]</scope>
    <source>
        <strain evidence="9">CCUG 63419</strain>
    </source>
</reference>
<dbReference type="EC" id="3.1.-.-" evidence="8"/>
<dbReference type="InterPro" id="IPR005229">
    <property type="entry name" value="YicC/YloC-like"/>
</dbReference>
<organism evidence="8 9">
    <name type="scientific">Paraperlucidibaca wandonensis</name>
    <dbReference type="NCBI Taxonomy" id="1268273"/>
    <lineage>
        <taxon>Bacteria</taxon>
        <taxon>Pseudomonadati</taxon>
        <taxon>Pseudomonadota</taxon>
        <taxon>Gammaproteobacteria</taxon>
        <taxon>Moraxellales</taxon>
        <taxon>Moraxellaceae</taxon>
        <taxon>Paraperlucidibaca</taxon>
    </lineage>
</organism>
<dbReference type="RefSeq" id="WP_379071503.1">
    <property type="nucleotide sequence ID" value="NZ_JBHTIT010000001.1"/>
</dbReference>
<keyword evidence="3" id="KW-0255">Endonuclease</keyword>
<dbReference type="Pfam" id="PF08340">
    <property type="entry name" value="YicC-like_C"/>
    <property type="match status" value="1"/>
</dbReference>
<evidence type="ECO:0000256" key="3">
    <source>
        <dbReference type="ARBA" id="ARBA00022759"/>
    </source>
</evidence>
<name>A0ABW3HIN2_9GAMM</name>
<accession>A0ABW3HIN2</accession>
<evidence type="ECO:0000259" key="6">
    <source>
        <dbReference type="Pfam" id="PF03755"/>
    </source>
</evidence>
<dbReference type="PANTHER" id="PTHR30636">
    <property type="entry name" value="UPF0701 PROTEIN YICC"/>
    <property type="match status" value="1"/>
</dbReference>
<comment type="cofactor">
    <cofactor evidence="1">
        <name>a divalent metal cation</name>
        <dbReference type="ChEBI" id="CHEBI:60240"/>
    </cofactor>
</comment>
<dbReference type="GO" id="GO:0016787">
    <property type="term" value="F:hydrolase activity"/>
    <property type="evidence" value="ECO:0007669"/>
    <property type="project" value="UniProtKB-KW"/>
</dbReference>
<evidence type="ECO:0000259" key="7">
    <source>
        <dbReference type="Pfam" id="PF08340"/>
    </source>
</evidence>
<evidence type="ECO:0000256" key="5">
    <source>
        <dbReference type="ARBA" id="ARBA00035648"/>
    </source>
</evidence>
<feature type="domain" description="Endoribonuclease YicC-like C-terminal" evidence="7">
    <location>
        <begin position="176"/>
        <end position="292"/>
    </location>
</feature>
<dbReference type="Proteomes" id="UP001597044">
    <property type="component" value="Unassembled WGS sequence"/>
</dbReference>
<feature type="domain" description="Endoribonuclease YicC-like N-terminal" evidence="6">
    <location>
        <begin position="8"/>
        <end position="158"/>
    </location>
</feature>
<dbReference type="NCBIfam" id="TIGR00255">
    <property type="entry name" value="YicC/YloC family endoribonuclease"/>
    <property type="match status" value="1"/>
</dbReference>
<comment type="similarity">
    <text evidence="5">Belongs to the YicC/YloC family.</text>
</comment>
<keyword evidence="2" id="KW-0540">Nuclease</keyword>
<evidence type="ECO:0000313" key="9">
    <source>
        <dbReference type="Proteomes" id="UP001597044"/>
    </source>
</evidence>
<proteinExistence type="inferred from homology"/>
<dbReference type="EMBL" id="JBHTIT010000001">
    <property type="protein sequence ID" value="MFD0950621.1"/>
    <property type="molecule type" value="Genomic_DNA"/>
</dbReference>
<comment type="caution">
    <text evidence="8">The sequence shown here is derived from an EMBL/GenBank/DDBJ whole genome shotgun (WGS) entry which is preliminary data.</text>
</comment>
<sequence length="292" mass="32281">MSDLPVFSMTAFARGDANGSFGQVSVELRSVNSRHLEATLRLPDSLREHEFAWRERLRKTISRGKVELTVRLDAGLDAPASIRINTALAEQLIAAAEHIDGLTRHSSPINPTDILALPGVIVRDMPDLSELPVIVGELINAALSDFLAMRAREGAALKAMIEARLVGIENEIATVQTRLPVIMQHYRSKLAERLSELEAALVPERLEQELVLFAQKIDVSEELDRLTAHVAEIRRVLNSGGAIGRRLDFLMQELNREANTLGSKASTADSAWSSVELKVLVEQMREQVQNVE</sequence>
<dbReference type="InterPro" id="IPR013527">
    <property type="entry name" value="YicC-like_N"/>
</dbReference>
<evidence type="ECO:0000256" key="4">
    <source>
        <dbReference type="ARBA" id="ARBA00022801"/>
    </source>
</evidence>
<dbReference type="Pfam" id="PF03755">
    <property type="entry name" value="YicC-like_N"/>
    <property type="match status" value="1"/>
</dbReference>
<evidence type="ECO:0000256" key="1">
    <source>
        <dbReference type="ARBA" id="ARBA00001968"/>
    </source>
</evidence>
<evidence type="ECO:0000256" key="2">
    <source>
        <dbReference type="ARBA" id="ARBA00022722"/>
    </source>
</evidence>
<keyword evidence="4 8" id="KW-0378">Hydrolase</keyword>
<gene>
    <name evidence="8" type="ORF">ACFQ0F_09515</name>
</gene>
<keyword evidence="9" id="KW-1185">Reference proteome</keyword>
<dbReference type="PANTHER" id="PTHR30636:SF3">
    <property type="entry name" value="UPF0701 PROTEIN YICC"/>
    <property type="match status" value="1"/>
</dbReference>
<dbReference type="InterPro" id="IPR013551">
    <property type="entry name" value="YicC-like_C"/>
</dbReference>